<comment type="caution">
    <text evidence="1">The sequence shown here is derived from an EMBL/GenBank/DDBJ whole genome shotgun (WGS) entry which is preliminary data.</text>
</comment>
<organism evidence="1 2">
    <name type="scientific">Gigaspora margarita</name>
    <dbReference type="NCBI Taxonomy" id="4874"/>
    <lineage>
        <taxon>Eukaryota</taxon>
        <taxon>Fungi</taxon>
        <taxon>Fungi incertae sedis</taxon>
        <taxon>Mucoromycota</taxon>
        <taxon>Glomeromycotina</taxon>
        <taxon>Glomeromycetes</taxon>
        <taxon>Diversisporales</taxon>
        <taxon>Gigasporaceae</taxon>
        <taxon>Gigaspora</taxon>
    </lineage>
</organism>
<proteinExistence type="predicted"/>
<dbReference type="Proteomes" id="UP000789901">
    <property type="component" value="Unassembled WGS sequence"/>
</dbReference>
<sequence>YSNTSTINENDISIEMSNVESLDMSKALLQLFIASTLFTPSTLSHTSN</sequence>
<keyword evidence="2" id="KW-1185">Reference proteome</keyword>
<accession>A0ABN7VAT8</accession>
<gene>
    <name evidence="1" type="ORF">GMARGA_LOCUS16406</name>
</gene>
<evidence type="ECO:0000313" key="2">
    <source>
        <dbReference type="Proteomes" id="UP000789901"/>
    </source>
</evidence>
<reference evidence="1 2" key="1">
    <citation type="submission" date="2021-06" db="EMBL/GenBank/DDBJ databases">
        <authorList>
            <person name="Kallberg Y."/>
            <person name="Tangrot J."/>
            <person name="Rosling A."/>
        </authorList>
    </citation>
    <scope>NUCLEOTIDE SEQUENCE [LARGE SCALE GENOMIC DNA]</scope>
    <source>
        <strain evidence="1 2">120-4 pot B 10/14</strain>
    </source>
</reference>
<protein>
    <submittedName>
        <fullName evidence="1">2823_t:CDS:1</fullName>
    </submittedName>
</protein>
<feature type="non-terminal residue" evidence="1">
    <location>
        <position position="1"/>
    </location>
</feature>
<evidence type="ECO:0000313" key="1">
    <source>
        <dbReference type="EMBL" id="CAG8751165.1"/>
    </source>
</evidence>
<dbReference type="EMBL" id="CAJVQB010011875">
    <property type="protein sequence ID" value="CAG8751165.1"/>
    <property type="molecule type" value="Genomic_DNA"/>
</dbReference>
<name>A0ABN7VAT8_GIGMA</name>